<proteinExistence type="predicted"/>
<sequence length="96" mass="10765">MMETQNYWEDSSAHSMQVKYERLLLRKSAAKKKKESFQSQPPRRYDSGGGSVLLLVFSLHPLSLSQTETQIPKGEAIEPTTAESEQHTTAPRATAD</sequence>
<reference evidence="2 3" key="1">
    <citation type="journal article" date="2017" name="Curr. Biol.">
        <title>The Evolution of Venom by Co-option of Single-Copy Genes.</title>
        <authorList>
            <person name="Martinson E.O."/>
            <person name="Mrinalini"/>
            <person name="Kelkar Y.D."/>
            <person name="Chang C.H."/>
            <person name="Werren J.H."/>
        </authorList>
    </citation>
    <scope>NUCLEOTIDE SEQUENCE [LARGE SCALE GENOMIC DNA]</scope>
    <source>
        <strain evidence="2 3">Alberta</strain>
        <tissue evidence="2">Whole body</tissue>
    </source>
</reference>
<dbReference type="Proteomes" id="UP000215335">
    <property type="component" value="Unassembled WGS sequence"/>
</dbReference>
<keyword evidence="3" id="KW-1185">Reference proteome</keyword>
<protein>
    <submittedName>
        <fullName evidence="2">Uncharacterized protein</fullName>
    </submittedName>
</protein>
<feature type="compositionally biased region" description="Polar residues" evidence="1">
    <location>
        <begin position="81"/>
        <end position="96"/>
    </location>
</feature>
<evidence type="ECO:0000313" key="3">
    <source>
        <dbReference type="Proteomes" id="UP000215335"/>
    </source>
</evidence>
<feature type="region of interest" description="Disordered" evidence="1">
    <location>
        <begin position="67"/>
        <end position="96"/>
    </location>
</feature>
<gene>
    <name evidence="2" type="ORF">TSAR_005018</name>
</gene>
<evidence type="ECO:0000313" key="2">
    <source>
        <dbReference type="EMBL" id="OXU27826.1"/>
    </source>
</evidence>
<dbReference type="AlphaFoldDB" id="A0A232FAF5"/>
<dbReference type="EMBL" id="NNAY01000534">
    <property type="protein sequence ID" value="OXU27826.1"/>
    <property type="molecule type" value="Genomic_DNA"/>
</dbReference>
<comment type="caution">
    <text evidence="2">The sequence shown here is derived from an EMBL/GenBank/DDBJ whole genome shotgun (WGS) entry which is preliminary data.</text>
</comment>
<name>A0A232FAF5_9HYME</name>
<accession>A0A232FAF5</accession>
<organism evidence="2 3">
    <name type="scientific">Trichomalopsis sarcophagae</name>
    <dbReference type="NCBI Taxonomy" id="543379"/>
    <lineage>
        <taxon>Eukaryota</taxon>
        <taxon>Metazoa</taxon>
        <taxon>Ecdysozoa</taxon>
        <taxon>Arthropoda</taxon>
        <taxon>Hexapoda</taxon>
        <taxon>Insecta</taxon>
        <taxon>Pterygota</taxon>
        <taxon>Neoptera</taxon>
        <taxon>Endopterygota</taxon>
        <taxon>Hymenoptera</taxon>
        <taxon>Apocrita</taxon>
        <taxon>Proctotrupomorpha</taxon>
        <taxon>Chalcidoidea</taxon>
        <taxon>Pteromalidae</taxon>
        <taxon>Pteromalinae</taxon>
        <taxon>Trichomalopsis</taxon>
    </lineage>
</organism>
<evidence type="ECO:0000256" key="1">
    <source>
        <dbReference type="SAM" id="MobiDB-lite"/>
    </source>
</evidence>